<dbReference type="AlphaFoldDB" id="A0A9D2QKJ8"/>
<evidence type="ECO:0008006" key="3">
    <source>
        <dbReference type="Google" id="ProtNLM"/>
    </source>
</evidence>
<feature type="non-terminal residue" evidence="1">
    <location>
        <position position="1"/>
    </location>
</feature>
<evidence type="ECO:0000313" key="2">
    <source>
        <dbReference type="Proteomes" id="UP000823922"/>
    </source>
</evidence>
<gene>
    <name evidence="1" type="ORF">H9926_14705</name>
</gene>
<dbReference type="SUPFAM" id="SSF56219">
    <property type="entry name" value="DNase I-like"/>
    <property type="match status" value="1"/>
</dbReference>
<organism evidence="1 2">
    <name type="scientific">Candidatus Eisenbergiella intestinigallinarum</name>
    <dbReference type="NCBI Taxonomy" id="2838549"/>
    <lineage>
        <taxon>Bacteria</taxon>
        <taxon>Bacillati</taxon>
        <taxon>Bacillota</taxon>
        <taxon>Clostridia</taxon>
        <taxon>Lachnospirales</taxon>
        <taxon>Lachnospiraceae</taxon>
        <taxon>Eisenbergiella</taxon>
    </lineage>
</organism>
<dbReference type="Gene3D" id="3.60.10.10">
    <property type="entry name" value="Endonuclease/exonuclease/phosphatase"/>
    <property type="match status" value="1"/>
</dbReference>
<reference evidence="1" key="2">
    <citation type="submission" date="2021-04" db="EMBL/GenBank/DDBJ databases">
        <authorList>
            <person name="Gilroy R."/>
        </authorList>
    </citation>
    <scope>NUCLEOTIDE SEQUENCE</scope>
    <source>
        <strain evidence="1">ChiBcec1-1630</strain>
    </source>
</reference>
<evidence type="ECO:0000313" key="1">
    <source>
        <dbReference type="EMBL" id="HJC89244.1"/>
    </source>
</evidence>
<dbReference type="Proteomes" id="UP000823922">
    <property type="component" value="Unassembled WGS sequence"/>
</dbReference>
<dbReference type="EMBL" id="DWVS01000381">
    <property type="protein sequence ID" value="HJC89244.1"/>
    <property type="molecule type" value="Genomic_DNA"/>
</dbReference>
<protein>
    <recommendedName>
        <fullName evidence="3">Endonuclease/exonuclease/phosphatase domain-containing protein</fullName>
    </recommendedName>
</protein>
<dbReference type="InterPro" id="IPR036691">
    <property type="entry name" value="Endo/exonu/phosph_ase_sf"/>
</dbReference>
<comment type="caution">
    <text evidence="1">The sequence shown here is derived from an EMBL/GenBank/DDBJ whole genome shotgun (WGS) entry which is preliminary data.</text>
</comment>
<proteinExistence type="predicted"/>
<reference evidence="1" key="1">
    <citation type="journal article" date="2021" name="PeerJ">
        <title>Extensive microbial diversity within the chicken gut microbiome revealed by metagenomics and culture.</title>
        <authorList>
            <person name="Gilroy R."/>
            <person name="Ravi A."/>
            <person name="Getino M."/>
            <person name="Pursley I."/>
            <person name="Horton D.L."/>
            <person name="Alikhan N.F."/>
            <person name="Baker D."/>
            <person name="Gharbi K."/>
            <person name="Hall N."/>
            <person name="Watson M."/>
            <person name="Adriaenssens E.M."/>
            <person name="Foster-Nyarko E."/>
            <person name="Jarju S."/>
            <person name="Secka A."/>
            <person name="Antonio M."/>
            <person name="Oren A."/>
            <person name="Chaudhuri R.R."/>
            <person name="La Ragione R."/>
            <person name="Hildebrand F."/>
            <person name="Pallen M.J."/>
        </authorList>
    </citation>
    <scope>NUCLEOTIDE SEQUENCE</scope>
    <source>
        <strain evidence="1">ChiBcec1-1630</strain>
    </source>
</reference>
<accession>A0A9D2QKJ8</accession>
<name>A0A9D2QKJ8_9FIRM</name>
<sequence length="165" mass="19000">VLIHINNIKISITDVHLPWDSIKIKEEQIVAIDRFCHEQSALADYFIVLGDFNCGINSSVHRFMTGEQTIYGSEAKPYWYEVRSVYAAIKGQSLLPTLDCINNPRWKGKDATYAPENFDRIYVMDVRNGYRINRVELFGTEVNPVNYLCASDHYGVMADIEFLKK</sequence>